<gene>
    <name evidence="1" type="ORF">EHUX00137_LOCUS33500</name>
</gene>
<dbReference type="AlphaFoldDB" id="A0A7S3WTI2"/>
<evidence type="ECO:0000313" key="1">
    <source>
        <dbReference type="EMBL" id="CAE0576076.1"/>
    </source>
</evidence>
<name>A0A7S3WTI2_EMIHU</name>
<dbReference type="EMBL" id="HBIR01042936">
    <property type="protein sequence ID" value="CAE0576076.1"/>
    <property type="molecule type" value="Transcribed_RNA"/>
</dbReference>
<reference evidence="1" key="1">
    <citation type="submission" date="2021-01" db="EMBL/GenBank/DDBJ databases">
        <authorList>
            <person name="Corre E."/>
            <person name="Pelletier E."/>
            <person name="Niang G."/>
            <person name="Scheremetjew M."/>
            <person name="Finn R."/>
            <person name="Kale V."/>
            <person name="Holt S."/>
            <person name="Cochrane G."/>
            <person name="Meng A."/>
            <person name="Brown T."/>
            <person name="Cohen L."/>
        </authorList>
    </citation>
    <scope>NUCLEOTIDE SEQUENCE</scope>
    <source>
        <strain evidence="1">379</strain>
    </source>
</reference>
<sequence length="113" mass="11273">MSAEAAGGGVIGGVRTRLRDRGRRAVGRRKLHYCCCCCCGSSLARSAKAGGRGGSAGGFASARSSTFAGVGVGGGGWRGAWAAGENFGGVGTSRQERAVRGVKVLPQAEPGML</sequence>
<proteinExistence type="predicted"/>
<accession>A0A7S3WTI2</accession>
<organism evidence="1">
    <name type="scientific">Emiliania huxleyi</name>
    <name type="common">Coccolithophore</name>
    <name type="synonym">Pontosphaera huxleyi</name>
    <dbReference type="NCBI Taxonomy" id="2903"/>
    <lineage>
        <taxon>Eukaryota</taxon>
        <taxon>Haptista</taxon>
        <taxon>Haptophyta</taxon>
        <taxon>Prymnesiophyceae</taxon>
        <taxon>Isochrysidales</taxon>
        <taxon>Noelaerhabdaceae</taxon>
        <taxon>Emiliania</taxon>
    </lineage>
</organism>
<protein>
    <submittedName>
        <fullName evidence="1">Uncharacterized protein</fullName>
    </submittedName>
</protein>